<evidence type="ECO:0000313" key="1">
    <source>
        <dbReference type="Proteomes" id="UP000035680"/>
    </source>
</evidence>
<reference evidence="2" key="2">
    <citation type="submission" date="2015-08" db="UniProtKB">
        <authorList>
            <consortium name="WormBaseParasite"/>
        </authorList>
    </citation>
    <scope>IDENTIFICATION</scope>
</reference>
<organism evidence="1 2">
    <name type="scientific">Strongyloides venezuelensis</name>
    <name type="common">Threadworm</name>
    <dbReference type="NCBI Taxonomy" id="75913"/>
    <lineage>
        <taxon>Eukaryota</taxon>
        <taxon>Metazoa</taxon>
        <taxon>Ecdysozoa</taxon>
        <taxon>Nematoda</taxon>
        <taxon>Chromadorea</taxon>
        <taxon>Rhabditida</taxon>
        <taxon>Tylenchina</taxon>
        <taxon>Panagrolaimomorpha</taxon>
        <taxon>Strongyloidoidea</taxon>
        <taxon>Strongyloididae</taxon>
        <taxon>Strongyloides</taxon>
    </lineage>
</organism>
<dbReference type="AlphaFoldDB" id="A0A0K0F367"/>
<sequence>MKVQCQFCQNEVEITNLKVHFYFEHNWTSDNSDRQHPCPITKCNKKDHQFKYVNLFKHISNNHNIKIGLRTKSKNEEKIERKIIVSEVQISQNNVEDIKVKAMKYAKQVDQYAGEFLLEAGYINDKQLFGLSQLIKNILSSSDSLVALESLNFLTFNKKNIQDQCIVDSIELEDSAITVSRRKMKSEIPKCYFINFQKDIQMYTDKYLQLNNFQKIVKIVLYVDDVCPGNALSPFKKNNMYTHICYKVLDDNVKCSNLEHYRSLGITKSKFVKPFKYHDVVQKAIKLIESTTFVHQNIERKLKIAYVIGDNEFMNILFKTPLNYRAQGTNNCKSCNVGVKDQLKNKHTISGIPIDNNLLSDPFHDLNLGVLSNVLFGTTQIVQIITDLTPLQIYEGIINECILMKKYGYINNVINENFFALQRTQDTLSKKGRYLLNGSQTMTVTRAFYEYLIKININNYENGVKIKFKQIINLLKVLLNVTYLCMEFNMDINECSRLCEYNVDKIFEYLYKVFSSDLKLTLKMHNLTHYPWNILRHKLLPVNFSCIRFEAANIRLKNILSRTNSRINPCLTIVKKITWNNFINRHRKVHKELIVENNNWIYDQSLMDCDENEQLEDSMEEEIKELSFIMSEE</sequence>
<dbReference type="Proteomes" id="UP000035680">
    <property type="component" value="Unassembled WGS sequence"/>
</dbReference>
<keyword evidence="1" id="KW-1185">Reference proteome</keyword>
<dbReference type="WBParaSite" id="SVE_0325000.2">
    <property type="protein sequence ID" value="SVE_0325000.2"/>
    <property type="gene ID" value="SVE_0325000"/>
</dbReference>
<accession>A0A0K0F367</accession>
<protein>
    <submittedName>
        <fullName evidence="2">Protein kinase domain-containing protein</fullName>
    </submittedName>
</protein>
<name>A0A0K0F367_STRVS</name>
<reference evidence="1" key="1">
    <citation type="submission" date="2014-07" db="EMBL/GenBank/DDBJ databases">
        <authorList>
            <person name="Martin A.A"/>
            <person name="De Silva N."/>
        </authorList>
    </citation>
    <scope>NUCLEOTIDE SEQUENCE</scope>
</reference>
<proteinExistence type="predicted"/>
<evidence type="ECO:0000313" key="2">
    <source>
        <dbReference type="WBParaSite" id="SVE_0325000.2"/>
    </source>
</evidence>